<comment type="activity regulation">
    <text evidence="10">Na(+) is not transported, but it plays an essential structural role and its presence is essential for fluoride channel function.</text>
</comment>
<keyword evidence="4 10" id="KW-1133">Transmembrane helix</keyword>
<accession>A0ABP8XF78</accession>
<dbReference type="PANTHER" id="PTHR28259:SF1">
    <property type="entry name" value="FLUORIDE EXPORT PROTEIN 1-RELATED"/>
    <property type="match status" value="1"/>
</dbReference>
<dbReference type="HAMAP" id="MF_00454">
    <property type="entry name" value="FluC"/>
    <property type="match status" value="1"/>
</dbReference>
<comment type="similarity">
    <text evidence="7 10">Belongs to the fluoride channel Fluc/FEX (TC 1.A.43) family.</text>
</comment>
<comment type="catalytic activity">
    <reaction evidence="8">
        <text>fluoride(in) = fluoride(out)</text>
        <dbReference type="Rhea" id="RHEA:76159"/>
        <dbReference type="ChEBI" id="CHEBI:17051"/>
    </reaction>
    <physiologicalReaction direction="left-to-right" evidence="8">
        <dbReference type="Rhea" id="RHEA:76160"/>
    </physiologicalReaction>
</comment>
<keyword evidence="6 10" id="KW-0407">Ion channel</keyword>
<evidence type="ECO:0000256" key="7">
    <source>
        <dbReference type="ARBA" id="ARBA00035120"/>
    </source>
</evidence>
<keyword evidence="5 10" id="KW-0472">Membrane</keyword>
<dbReference type="NCBIfam" id="TIGR00494">
    <property type="entry name" value="crcB"/>
    <property type="match status" value="1"/>
</dbReference>
<dbReference type="Proteomes" id="UP001501446">
    <property type="component" value="Unassembled WGS sequence"/>
</dbReference>
<keyword evidence="10" id="KW-0406">Ion transport</keyword>
<keyword evidence="10" id="KW-0813">Transport</keyword>
<comment type="subcellular location">
    <subcellularLocation>
        <location evidence="1 10">Cell membrane</location>
        <topology evidence="1 10">Multi-pass membrane protein</topology>
    </subcellularLocation>
</comment>
<feature type="transmembrane region" description="Helical" evidence="10">
    <location>
        <begin position="42"/>
        <end position="63"/>
    </location>
</feature>
<dbReference type="InterPro" id="IPR003691">
    <property type="entry name" value="FluC"/>
</dbReference>
<keyword evidence="3 10" id="KW-0812">Transmembrane</keyword>
<evidence type="ECO:0000313" key="11">
    <source>
        <dbReference type="EMBL" id="GAA4704691.1"/>
    </source>
</evidence>
<name>A0ABP8XF78_9MICC</name>
<evidence type="ECO:0000256" key="5">
    <source>
        <dbReference type="ARBA" id="ARBA00023136"/>
    </source>
</evidence>
<dbReference type="PANTHER" id="PTHR28259">
    <property type="entry name" value="FLUORIDE EXPORT PROTEIN 1-RELATED"/>
    <property type="match status" value="1"/>
</dbReference>
<reference evidence="12" key="1">
    <citation type="journal article" date="2019" name="Int. J. Syst. Evol. Microbiol.">
        <title>The Global Catalogue of Microorganisms (GCM) 10K type strain sequencing project: providing services to taxonomists for standard genome sequencing and annotation.</title>
        <authorList>
            <consortium name="The Broad Institute Genomics Platform"/>
            <consortium name="The Broad Institute Genome Sequencing Center for Infectious Disease"/>
            <person name="Wu L."/>
            <person name="Ma J."/>
        </authorList>
    </citation>
    <scope>NUCLEOTIDE SEQUENCE [LARGE SCALE GENOMIC DNA]</scope>
    <source>
        <strain evidence="12">JCM 18958</strain>
    </source>
</reference>
<dbReference type="Pfam" id="PF02537">
    <property type="entry name" value="CRCB"/>
    <property type="match status" value="1"/>
</dbReference>
<keyword evidence="2 10" id="KW-1003">Cell membrane</keyword>
<proteinExistence type="inferred from homology"/>
<evidence type="ECO:0000256" key="8">
    <source>
        <dbReference type="ARBA" id="ARBA00035585"/>
    </source>
</evidence>
<sequence>MNWLPAALRPKPLALVGLGGATGTLLRWGVGHALPGQHGLPWATVLVNLAGSFALGFLLEVLLRRSPESVAARDLRLLLGTGFLGGFTTFSTFAMDLTGLLTDGRVDTALLYAGLSLVGGTLAAGLGVLLAARGLVGRRAS</sequence>
<gene>
    <name evidence="10" type="primary">fluC</name>
    <name evidence="10" type="synonym">crcB</name>
    <name evidence="11" type="ORF">GCM10025781_24690</name>
</gene>
<dbReference type="EMBL" id="BAABLN010000034">
    <property type="protein sequence ID" value="GAA4704691.1"/>
    <property type="molecule type" value="Genomic_DNA"/>
</dbReference>
<keyword evidence="10" id="KW-0915">Sodium</keyword>
<feature type="transmembrane region" description="Helical" evidence="10">
    <location>
        <begin position="75"/>
        <end position="97"/>
    </location>
</feature>
<evidence type="ECO:0000256" key="10">
    <source>
        <dbReference type="HAMAP-Rule" id="MF_00454"/>
    </source>
</evidence>
<organism evidence="11 12">
    <name type="scientific">Kocuria gwangalliensis</name>
    <dbReference type="NCBI Taxonomy" id="501592"/>
    <lineage>
        <taxon>Bacteria</taxon>
        <taxon>Bacillati</taxon>
        <taxon>Actinomycetota</taxon>
        <taxon>Actinomycetes</taxon>
        <taxon>Micrococcales</taxon>
        <taxon>Micrococcaceae</taxon>
        <taxon>Kocuria</taxon>
    </lineage>
</organism>
<evidence type="ECO:0000256" key="3">
    <source>
        <dbReference type="ARBA" id="ARBA00022692"/>
    </source>
</evidence>
<comment type="caution">
    <text evidence="11">The sequence shown here is derived from an EMBL/GenBank/DDBJ whole genome shotgun (WGS) entry which is preliminary data.</text>
</comment>
<evidence type="ECO:0000313" key="12">
    <source>
        <dbReference type="Proteomes" id="UP001501446"/>
    </source>
</evidence>
<protein>
    <recommendedName>
        <fullName evidence="10">Fluoride-specific ion channel FluC</fullName>
    </recommendedName>
</protein>
<feature type="transmembrane region" description="Helical" evidence="10">
    <location>
        <begin position="109"/>
        <end position="132"/>
    </location>
</feature>
<keyword evidence="10" id="KW-0479">Metal-binding</keyword>
<evidence type="ECO:0000256" key="6">
    <source>
        <dbReference type="ARBA" id="ARBA00023303"/>
    </source>
</evidence>
<evidence type="ECO:0000256" key="2">
    <source>
        <dbReference type="ARBA" id="ARBA00022475"/>
    </source>
</evidence>
<feature type="binding site" evidence="10">
    <location>
        <position position="85"/>
    </location>
    <ligand>
        <name>Na(+)</name>
        <dbReference type="ChEBI" id="CHEBI:29101"/>
        <note>structural</note>
    </ligand>
</feature>
<dbReference type="RefSeq" id="WP_345311662.1">
    <property type="nucleotide sequence ID" value="NZ_BAABLN010000034.1"/>
</dbReference>
<evidence type="ECO:0000256" key="9">
    <source>
        <dbReference type="ARBA" id="ARBA00049940"/>
    </source>
</evidence>
<feature type="transmembrane region" description="Helical" evidence="10">
    <location>
        <begin position="12"/>
        <end position="30"/>
    </location>
</feature>
<evidence type="ECO:0000256" key="4">
    <source>
        <dbReference type="ARBA" id="ARBA00022989"/>
    </source>
</evidence>
<evidence type="ECO:0000256" key="1">
    <source>
        <dbReference type="ARBA" id="ARBA00004651"/>
    </source>
</evidence>
<feature type="binding site" evidence="10">
    <location>
        <position position="88"/>
    </location>
    <ligand>
        <name>Na(+)</name>
        <dbReference type="ChEBI" id="CHEBI:29101"/>
        <note>structural</note>
    </ligand>
</feature>
<comment type="function">
    <text evidence="9 10">Fluoride-specific ion channel. Important for reducing fluoride concentration in the cell, thus reducing its toxicity.</text>
</comment>
<keyword evidence="12" id="KW-1185">Reference proteome</keyword>